<evidence type="ECO:0000313" key="20">
    <source>
        <dbReference type="EMBL" id="CUG00210.1"/>
    </source>
</evidence>
<keyword evidence="14" id="KW-0325">Glycoprotein</keyword>
<evidence type="ECO:0000256" key="1">
    <source>
        <dbReference type="ARBA" id="ARBA00001249"/>
    </source>
</evidence>
<dbReference type="Gene3D" id="3.90.132.10">
    <property type="entry name" value="Leishmanolysin , domain 2"/>
    <property type="match status" value="1"/>
</dbReference>
<keyword evidence="5 16" id="KW-0479">Metal-binding</keyword>
<dbReference type="InterPro" id="IPR001577">
    <property type="entry name" value="Peptidase_M8"/>
</dbReference>
<evidence type="ECO:0000256" key="8">
    <source>
        <dbReference type="ARBA" id="ARBA00022833"/>
    </source>
</evidence>
<dbReference type="SUPFAM" id="SSF55486">
    <property type="entry name" value="Metalloproteases ('zincins'), catalytic domain"/>
    <property type="match status" value="1"/>
</dbReference>
<keyword evidence="7 17" id="KW-0378">Hydrolase</keyword>
<keyword evidence="21" id="KW-1185">Reference proteome</keyword>
<dbReference type="GO" id="GO:0006508">
    <property type="term" value="P:proteolysis"/>
    <property type="evidence" value="ECO:0007669"/>
    <property type="project" value="UniProtKB-KW"/>
</dbReference>
<evidence type="ECO:0000256" key="16">
    <source>
        <dbReference type="PIRSR" id="PIRSR601577-2"/>
    </source>
</evidence>
<evidence type="ECO:0000256" key="11">
    <source>
        <dbReference type="ARBA" id="ARBA00023136"/>
    </source>
</evidence>
<comment type="catalytic activity">
    <reaction evidence="1">
        <text>Preference for hydrophobic residues at P1 and P1' and basic residues at P2' and P3'. A model nonapeptide is cleaved at -Ala-Tyr-|-Leu-Lys-Lys-.</text>
        <dbReference type="EC" id="3.4.24.36"/>
    </reaction>
</comment>
<reference evidence="21" key="1">
    <citation type="submission" date="2015-09" db="EMBL/GenBank/DDBJ databases">
        <authorList>
            <consortium name="Pathogen Informatics"/>
        </authorList>
    </citation>
    <scope>NUCLEOTIDE SEQUENCE [LARGE SCALE GENOMIC DNA]</scope>
    <source>
        <strain evidence="21">Lake Konstanz</strain>
    </source>
</reference>
<dbReference type="OrthoDB" id="10266053at2759"/>
<dbReference type="Pfam" id="PF01457">
    <property type="entry name" value="Peptidase_M8"/>
    <property type="match status" value="1"/>
</dbReference>
<dbReference type="Proteomes" id="UP000051952">
    <property type="component" value="Unassembled WGS sequence"/>
</dbReference>
<evidence type="ECO:0000256" key="4">
    <source>
        <dbReference type="ARBA" id="ARBA00022670"/>
    </source>
</evidence>
<evidence type="ECO:0000256" key="12">
    <source>
        <dbReference type="ARBA" id="ARBA00023145"/>
    </source>
</evidence>
<feature type="active site" evidence="15">
    <location>
        <position position="363"/>
    </location>
</feature>
<feature type="binding site" evidence="16">
    <location>
        <position position="440"/>
    </location>
    <ligand>
        <name>Zn(2+)</name>
        <dbReference type="ChEBI" id="CHEBI:29105"/>
        <note>catalytic</note>
    </ligand>
</feature>
<dbReference type="Gene3D" id="3.10.170.20">
    <property type="match status" value="1"/>
</dbReference>
<comment type="subcellular location">
    <subcellularLocation>
        <location evidence="2">Membrane</location>
    </subcellularLocation>
</comment>
<dbReference type="PANTHER" id="PTHR10942">
    <property type="entry name" value="LEISHMANOLYSIN-LIKE PEPTIDASE"/>
    <property type="match status" value="1"/>
</dbReference>
<keyword evidence="8 16" id="KW-0862">Zinc</keyword>
<evidence type="ECO:0000256" key="10">
    <source>
        <dbReference type="ARBA" id="ARBA00023049"/>
    </source>
</evidence>
<dbReference type="GO" id="GO:0007155">
    <property type="term" value="P:cell adhesion"/>
    <property type="evidence" value="ECO:0007669"/>
    <property type="project" value="UniProtKB-KW"/>
</dbReference>
<comment type="similarity">
    <text evidence="3 17">Belongs to the peptidase M8 family.</text>
</comment>
<evidence type="ECO:0000256" key="3">
    <source>
        <dbReference type="ARBA" id="ARBA00005860"/>
    </source>
</evidence>
<keyword evidence="6 17" id="KW-0732">Signal</keyword>
<dbReference type="FunFam" id="3.90.132.10:FF:000001">
    <property type="entry name" value="leishmanolysin-like peptidase isoform X2"/>
    <property type="match status" value="1"/>
</dbReference>
<dbReference type="Gene3D" id="2.10.55.10">
    <property type="entry name" value="Leishmanolysin domain 3"/>
    <property type="match status" value="1"/>
</dbReference>
<keyword evidence="19" id="KW-1133">Transmembrane helix</keyword>
<keyword evidence="10 16" id="KW-0482">Metalloprotease</keyword>
<evidence type="ECO:0000313" key="21">
    <source>
        <dbReference type="Proteomes" id="UP000051952"/>
    </source>
</evidence>
<dbReference type="GO" id="GO:0016020">
    <property type="term" value="C:membrane"/>
    <property type="evidence" value="ECO:0007669"/>
    <property type="project" value="UniProtKB-SubCell"/>
</dbReference>
<name>A0A0S4IUT6_BODSA</name>
<keyword evidence="11 19" id="KW-0472">Membrane</keyword>
<feature type="binding site" evidence="16">
    <location>
        <position position="362"/>
    </location>
    <ligand>
        <name>Zn(2+)</name>
        <dbReference type="ChEBI" id="CHEBI:29105"/>
        <note>catalytic</note>
    </ligand>
</feature>
<evidence type="ECO:0000256" key="2">
    <source>
        <dbReference type="ARBA" id="ARBA00004370"/>
    </source>
</evidence>
<evidence type="ECO:0000256" key="14">
    <source>
        <dbReference type="ARBA" id="ARBA00023180"/>
    </source>
</evidence>
<evidence type="ECO:0000256" key="6">
    <source>
        <dbReference type="ARBA" id="ARBA00022729"/>
    </source>
</evidence>
<feature type="signal peptide" evidence="17">
    <location>
        <begin position="1"/>
        <end position="25"/>
    </location>
</feature>
<comment type="cofactor">
    <cofactor evidence="16 17">
        <name>Zn(2+)</name>
        <dbReference type="ChEBI" id="CHEBI:29105"/>
    </cofactor>
    <text evidence="16 17">Binds 1 zinc ion per subunit.</text>
</comment>
<dbReference type="EMBL" id="CYKH01000484">
    <property type="protein sequence ID" value="CUG00210.1"/>
    <property type="molecule type" value="Genomic_DNA"/>
</dbReference>
<feature type="chain" id="PRO_5023968519" description="Leishmanolysin-like peptidase" evidence="17">
    <location>
        <begin position="26"/>
        <end position="822"/>
    </location>
</feature>
<dbReference type="EC" id="3.4.24.-" evidence="17"/>
<sequence length="822" mass="88226">MSSFGLIQIIVISVGLVACFPAATATPQHSNDVEEVDWSAVYKHHEAVGKHRVHHHHHDHEHSEDAAAIDASYLDEIEDNDRVASAQKKHVGHHCIHDEVKMIDIPAGTVDYGVDVKQALLDTHTKRGQPDFHHLQKTLTDRHQRKGKSAFASDDQQIPTPTAFPHHQVSHEFMEMSADGSMKRLRSEQAVSYVGSAFRNIRIKYFFNVDGNGQCSTVGQTVTTYRGTTTRCTAADILTASMKSYIMDTIMARGTEYLMDALNVIPVVGNLTISTTRCGASPGIIVPEVHRTVGVDNADFILYVTANPLGTAASTVAFAATCLSDQNLRPIAGSINFVPQALGNNIANKASQANLDVNTAIHESSHALGYTSFFTNGYVNMSGSRVPGGIVSAYDSTLQKTTTKMTSPRVVAAARAYFNCSTLAGVEIEDQGGAGTSGVHWEKRILGQEYIAGVLSTSATYISSLTLAYFEDTGHYTANYAFAQDGGMQWYKNKGCTVLSQKCNSAANRASGEFCFDTNSQSNYCTNDRTAGGYCDVSIFSSALPSNFQYFTDATLGSRVIVDDYCPSVLPYTNKVCIEASNVDSQDIYGNLYNPASRCFVSNLIQTDFDLGSPQDTRCFPYSCSALTGSILINIRGQTARCPNDRTAGYADLSRVSGYQGVILCPAASLFCADLNAPTPAPTPAPPTPVPTPAPPGYTPAPAPVVHSAKVWFNSSMPTNCVNRTPCAANLSSLFPACRLIAKRLTQCYGTNCQAEVMAWTAQAGYTAKCSNVDDFALECVDSFVGAAALCALATGSATSMAGISAVVLLLLMIAQFWAIVV</sequence>
<keyword evidence="4 17" id="KW-0645">Protease</keyword>
<evidence type="ECO:0000256" key="15">
    <source>
        <dbReference type="PIRSR" id="PIRSR601577-1"/>
    </source>
</evidence>
<dbReference type="GO" id="GO:0005737">
    <property type="term" value="C:cytoplasm"/>
    <property type="evidence" value="ECO:0007669"/>
    <property type="project" value="TreeGrafter"/>
</dbReference>
<feature type="region of interest" description="Disordered" evidence="18">
    <location>
        <begin position="139"/>
        <end position="164"/>
    </location>
</feature>
<dbReference type="PANTHER" id="PTHR10942:SF0">
    <property type="entry name" value="LEISHMANOLYSIN-LIKE PEPTIDASE"/>
    <property type="match status" value="1"/>
</dbReference>
<accession>A0A0S4IUT6</accession>
<dbReference type="OMA" id="AHCCERI"/>
<dbReference type="AlphaFoldDB" id="A0A0S4IUT6"/>
<evidence type="ECO:0000256" key="17">
    <source>
        <dbReference type="RuleBase" id="RU366077"/>
    </source>
</evidence>
<keyword evidence="12" id="KW-0865">Zymogen</keyword>
<evidence type="ECO:0000256" key="18">
    <source>
        <dbReference type="SAM" id="MobiDB-lite"/>
    </source>
</evidence>
<feature type="binding site" evidence="16">
    <location>
        <position position="366"/>
    </location>
    <ligand>
        <name>Zn(2+)</name>
        <dbReference type="ChEBI" id="CHEBI:29105"/>
        <note>catalytic</note>
    </ligand>
</feature>
<evidence type="ECO:0000256" key="7">
    <source>
        <dbReference type="ARBA" id="ARBA00022801"/>
    </source>
</evidence>
<evidence type="ECO:0000256" key="13">
    <source>
        <dbReference type="ARBA" id="ARBA00023157"/>
    </source>
</evidence>
<keyword evidence="9" id="KW-0130">Cell adhesion</keyword>
<dbReference type="GO" id="GO:0046872">
    <property type="term" value="F:metal ion binding"/>
    <property type="evidence" value="ECO:0007669"/>
    <property type="project" value="UniProtKB-KW"/>
</dbReference>
<evidence type="ECO:0000256" key="19">
    <source>
        <dbReference type="SAM" id="Phobius"/>
    </source>
</evidence>
<dbReference type="GO" id="GO:0004222">
    <property type="term" value="F:metalloendopeptidase activity"/>
    <property type="evidence" value="ECO:0007669"/>
    <property type="project" value="UniProtKB-UniRule"/>
</dbReference>
<keyword evidence="19" id="KW-0812">Transmembrane</keyword>
<evidence type="ECO:0000256" key="5">
    <source>
        <dbReference type="ARBA" id="ARBA00022723"/>
    </source>
</evidence>
<feature type="transmembrane region" description="Helical" evidence="19">
    <location>
        <begin position="801"/>
        <end position="821"/>
    </location>
</feature>
<protein>
    <recommendedName>
        <fullName evidence="17">Leishmanolysin-like peptidase</fullName>
        <ecNumber evidence="17">3.4.24.-</ecNumber>
    </recommendedName>
</protein>
<dbReference type="VEuPathDB" id="TriTrypDB:BSAL_69090"/>
<gene>
    <name evidence="20" type="ORF">BSAL_69090</name>
</gene>
<proteinExistence type="inferred from homology"/>
<evidence type="ECO:0000256" key="9">
    <source>
        <dbReference type="ARBA" id="ARBA00022889"/>
    </source>
</evidence>
<keyword evidence="13" id="KW-1015">Disulfide bond</keyword>
<organism evidence="20 21">
    <name type="scientific">Bodo saltans</name>
    <name type="common">Flagellated protozoan</name>
    <dbReference type="NCBI Taxonomy" id="75058"/>
    <lineage>
        <taxon>Eukaryota</taxon>
        <taxon>Discoba</taxon>
        <taxon>Euglenozoa</taxon>
        <taxon>Kinetoplastea</taxon>
        <taxon>Metakinetoplastina</taxon>
        <taxon>Eubodonida</taxon>
        <taxon>Bodonidae</taxon>
        <taxon>Bodo</taxon>
    </lineage>
</organism>